<proteinExistence type="inferred from homology"/>
<accession>A0ABZ1IJR9</accession>
<keyword evidence="3" id="KW-1185">Reference proteome</keyword>
<dbReference type="PANTHER" id="PTHR46696:SF4">
    <property type="entry name" value="BIOTIN BIOSYNTHESIS CYTOCHROME P450"/>
    <property type="match status" value="1"/>
</dbReference>
<comment type="similarity">
    <text evidence="1">Belongs to the cytochrome P450 family.</text>
</comment>
<dbReference type="CDD" id="cd11033">
    <property type="entry name" value="CYP142-like"/>
    <property type="match status" value="1"/>
</dbReference>
<dbReference type="InterPro" id="IPR002397">
    <property type="entry name" value="Cyt_P450_B"/>
</dbReference>
<dbReference type="Gene3D" id="1.10.630.10">
    <property type="entry name" value="Cytochrome P450"/>
    <property type="match status" value="1"/>
</dbReference>
<sequence>MTAIVTPQREYDEIDLSSRAFWATRAADRERSFAALRADRPVSWHRPVEDALMEDPEDPGYWAVVRHADIVDVSRRSDVFVSGQGVMFENIPEEMLEASQSFLAMDAPRHTKIRKLVSAAFTPKQVRRIEEQIKANARDIVRELADAGSGADFVKQCSGQLPIRTLSDMVGIPESHRESVAHAADASVSWADPIYLAGRDPIDMIFEAQMTLHGVAFEMAEHRRAHPAEDLMSNLVQAEVDGESLTDEEIAAFFVLLSVAGNDTTRQTTSHTLKALTDFPEQREWLMADFDGRIGTALEEFVRWASPVMTFRRTAVADFELGGQQISVGEKVVMFYASGNFDPDVFEQPGRFDLSRSPNPHVSFGGGGAHFCLGNQVAKAQLRALFGELLSTLPTITAGEPDYLAGNFVHAVRAMPCFF</sequence>
<evidence type="ECO:0000313" key="2">
    <source>
        <dbReference type="EMBL" id="WSE33968.1"/>
    </source>
</evidence>
<dbReference type="EMBL" id="CP142149">
    <property type="protein sequence ID" value="WSE33968.1"/>
    <property type="molecule type" value="Genomic_DNA"/>
</dbReference>
<evidence type="ECO:0000313" key="3">
    <source>
        <dbReference type="Proteomes" id="UP001330812"/>
    </source>
</evidence>
<evidence type="ECO:0000256" key="1">
    <source>
        <dbReference type="ARBA" id="ARBA00010617"/>
    </source>
</evidence>
<organism evidence="2 3">
    <name type="scientific">Amycolatopsis rhabdoformis</name>
    <dbReference type="NCBI Taxonomy" id="1448059"/>
    <lineage>
        <taxon>Bacteria</taxon>
        <taxon>Bacillati</taxon>
        <taxon>Actinomycetota</taxon>
        <taxon>Actinomycetes</taxon>
        <taxon>Pseudonocardiales</taxon>
        <taxon>Pseudonocardiaceae</taxon>
        <taxon>Amycolatopsis</taxon>
    </lineage>
</organism>
<dbReference type="InterPro" id="IPR001128">
    <property type="entry name" value="Cyt_P450"/>
</dbReference>
<name>A0ABZ1IJR9_9PSEU</name>
<dbReference type="Pfam" id="PF00067">
    <property type="entry name" value="p450"/>
    <property type="match status" value="1"/>
</dbReference>
<dbReference type="Proteomes" id="UP001330812">
    <property type="component" value="Chromosome"/>
</dbReference>
<dbReference type="RefSeq" id="WP_326836766.1">
    <property type="nucleotide sequence ID" value="NZ_CP142149.1"/>
</dbReference>
<dbReference type="SUPFAM" id="SSF48264">
    <property type="entry name" value="Cytochrome P450"/>
    <property type="match status" value="1"/>
</dbReference>
<dbReference type="PRINTS" id="PR00359">
    <property type="entry name" value="BP450"/>
</dbReference>
<protein>
    <submittedName>
        <fullName evidence="2">Cytochrome P450</fullName>
    </submittedName>
</protein>
<reference evidence="2 3" key="1">
    <citation type="journal article" date="2015" name="Int. J. Syst. Evol. Microbiol.">
        <title>Amycolatopsis rhabdoformis sp. nov., an actinomycete isolated from a tropical forest soil.</title>
        <authorList>
            <person name="Souza W.R."/>
            <person name="Silva R.E."/>
            <person name="Goodfellow M."/>
            <person name="Busarakam K."/>
            <person name="Figueiro F.S."/>
            <person name="Ferreira D."/>
            <person name="Rodrigues-Filho E."/>
            <person name="Moraes L.A.B."/>
            <person name="Zucchi T.D."/>
        </authorList>
    </citation>
    <scope>NUCLEOTIDE SEQUENCE [LARGE SCALE GENOMIC DNA]</scope>
    <source>
        <strain evidence="2 3">NCIMB 14900</strain>
    </source>
</reference>
<dbReference type="PANTHER" id="PTHR46696">
    <property type="entry name" value="P450, PUTATIVE (EUROFUNG)-RELATED"/>
    <property type="match status" value="1"/>
</dbReference>
<dbReference type="InterPro" id="IPR036396">
    <property type="entry name" value="Cyt_P450_sf"/>
</dbReference>
<gene>
    <name evidence="2" type="ORF">VSH64_18000</name>
</gene>